<gene>
    <name evidence="1" type="ORF">WL73_05035</name>
</gene>
<dbReference type="Proteomes" id="UP000062998">
    <property type="component" value="Unassembled WGS sequence"/>
</dbReference>
<protein>
    <submittedName>
        <fullName evidence="1">Uncharacterized protein</fullName>
    </submittedName>
</protein>
<name>A0A107ERT0_9BURK</name>
<accession>A0A107ERT0</accession>
<proteinExistence type="predicted"/>
<organism evidence="1 2">
    <name type="scientific">Burkholderia ubonensis</name>
    <dbReference type="NCBI Taxonomy" id="101571"/>
    <lineage>
        <taxon>Bacteria</taxon>
        <taxon>Pseudomonadati</taxon>
        <taxon>Pseudomonadota</taxon>
        <taxon>Betaproteobacteria</taxon>
        <taxon>Burkholderiales</taxon>
        <taxon>Burkholderiaceae</taxon>
        <taxon>Burkholderia</taxon>
        <taxon>Burkholderia cepacia complex</taxon>
    </lineage>
</organism>
<sequence>MLKAVDDGLHECRADALSLQVGFDADFRDISDERIVTECPDHSDQFAGKRCGKCGEYICSAEKSIAKIHGGQIIARFAEMDAFI</sequence>
<dbReference type="EMBL" id="LPIX01000022">
    <property type="protein sequence ID" value="KWE09523.1"/>
    <property type="molecule type" value="Genomic_DNA"/>
</dbReference>
<dbReference type="AlphaFoldDB" id="A0A107ERT0"/>
<evidence type="ECO:0000313" key="2">
    <source>
        <dbReference type="Proteomes" id="UP000062998"/>
    </source>
</evidence>
<comment type="caution">
    <text evidence="1">The sequence shown here is derived from an EMBL/GenBank/DDBJ whole genome shotgun (WGS) entry which is preliminary data.</text>
</comment>
<evidence type="ECO:0000313" key="1">
    <source>
        <dbReference type="EMBL" id="KWE09523.1"/>
    </source>
</evidence>
<reference evidence="1 2" key="1">
    <citation type="submission" date="2015-11" db="EMBL/GenBank/DDBJ databases">
        <title>Expanding the genomic diversity of Burkholderia species for the development of highly accurate diagnostics.</title>
        <authorList>
            <person name="Sahl J."/>
            <person name="Keim P."/>
            <person name="Wagner D."/>
        </authorList>
    </citation>
    <scope>NUCLEOTIDE SEQUENCE [LARGE SCALE GENOMIC DNA]</scope>
    <source>
        <strain evidence="1 2">MSMB2167WGS</strain>
    </source>
</reference>